<dbReference type="Proteomes" id="UP001634393">
    <property type="component" value="Unassembled WGS sequence"/>
</dbReference>
<dbReference type="Gene3D" id="3.10.450.10">
    <property type="match status" value="1"/>
</dbReference>
<protein>
    <recommendedName>
        <fullName evidence="4">Cystatin domain-containing protein</fullName>
    </recommendedName>
</protein>
<accession>A0ABD3UBD7</accession>
<dbReference type="CDD" id="cd00042">
    <property type="entry name" value="CY"/>
    <property type="match status" value="1"/>
</dbReference>
<sequence>MALKYFLTFAVVLSILCTAAVGAVVGGWQPIKNPNDRALVKIAKFAVKEYNKLHIEEALVLVSVERGETKKEAAGGTQYKLVLSIKIKNAASPKWPPINYLALVWDKPQEKQRELLQFYQITN</sequence>
<dbReference type="EMBL" id="JBJXBP010000002">
    <property type="protein sequence ID" value="KAL3845463.1"/>
    <property type="molecule type" value="Genomic_DNA"/>
</dbReference>
<evidence type="ECO:0000313" key="6">
    <source>
        <dbReference type="Proteomes" id="UP001634393"/>
    </source>
</evidence>
<evidence type="ECO:0000256" key="1">
    <source>
        <dbReference type="ARBA" id="ARBA00022690"/>
    </source>
</evidence>
<dbReference type="InterPro" id="IPR046350">
    <property type="entry name" value="Cystatin_sf"/>
</dbReference>
<keyword evidence="3" id="KW-0732">Signal</keyword>
<dbReference type="GO" id="GO:0004869">
    <property type="term" value="F:cysteine-type endopeptidase inhibitor activity"/>
    <property type="evidence" value="ECO:0007669"/>
    <property type="project" value="UniProtKB-KW"/>
</dbReference>
<dbReference type="PANTHER" id="PTHR47364">
    <property type="entry name" value="CYSTEINE PROTEINASE INHIBITOR 5"/>
    <property type="match status" value="1"/>
</dbReference>
<evidence type="ECO:0000313" key="5">
    <source>
        <dbReference type="EMBL" id="KAL3845463.1"/>
    </source>
</evidence>
<keyword evidence="2" id="KW-0789">Thiol protease inhibitor</keyword>
<feature type="signal peptide" evidence="3">
    <location>
        <begin position="1"/>
        <end position="22"/>
    </location>
</feature>
<dbReference type="InterPro" id="IPR000010">
    <property type="entry name" value="Cystatin_dom"/>
</dbReference>
<comment type="caution">
    <text evidence="5">The sequence shown here is derived from an EMBL/GenBank/DDBJ whole genome shotgun (WGS) entry which is preliminary data.</text>
</comment>
<evidence type="ECO:0000259" key="4">
    <source>
        <dbReference type="SMART" id="SM00043"/>
    </source>
</evidence>
<dbReference type="AlphaFoldDB" id="A0ABD3UBD7"/>
<keyword evidence="6" id="KW-1185">Reference proteome</keyword>
<dbReference type="SUPFAM" id="SSF54403">
    <property type="entry name" value="Cystatin/monellin"/>
    <property type="match status" value="1"/>
</dbReference>
<dbReference type="Pfam" id="PF16845">
    <property type="entry name" value="SQAPI"/>
    <property type="match status" value="1"/>
</dbReference>
<organism evidence="5 6">
    <name type="scientific">Penstemon smallii</name>
    <dbReference type="NCBI Taxonomy" id="265156"/>
    <lineage>
        <taxon>Eukaryota</taxon>
        <taxon>Viridiplantae</taxon>
        <taxon>Streptophyta</taxon>
        <taxon>Embryophyta</taxon>
        <taxon>Tracheophyta</taxon>
        <taxon>Spermatophyta</taxon>
        <taxon>Magnoliopsida</taxon>
        <taxon>eudicotyledons</taxon>
        <taxon>Gunneridae</taxon>
        <taxon>Pentapetalae</taxon>
        <taxon>asterids</taxon>
        <taxon>lamiids</taxon>
        <taxon>Lamiales</taxon>
        <taxon>Plantaginaceae</taxon>
        <taxon>Cheloneae</taxon>
        <taxon>Penstemon</taxon>
    </lineage>
</organism>
<reference evidence="5 6" key="1">
    <citation type="submission" date="2024-12" db="EMBL/GenBank/DDBJ databases">
        <title>The unique morphological basis and parallel evolutionary history of personate flowers in Penstemon.</title>
        <authorList>
            <person name="Depatie T.H."/>
            <person name="Wessinger C.A."/>
        </authorList>
    </citation>
    <scope>NUCLEOTIDE SEQUENCE [LARGE SCALE GENOMIC DNA]</scope>
    <source>
        <strain evidence="5">WTNN_2</strain>
        <tissue evidence="5">Leaf</tissue>
    </source>
</reference>
<keyword evidence="1" id="KW-0646">Protease inhibitor</keyword>
<feature type="domain" description="Cystatin" evidence="4">
    <location>
        <begin position="23"/>
        <end position="120"/>
    </location>
</feature>
<name>A0ABD3UBD7_9LAMI</name>
<evidence type="ECO:0000256" key="3">
    <source>
        <dbReference type="SAM" id="SignalP"/>
    </source>
</evidence>
<dbReference type="PANTHER" id="PTHR47364:SF2">
    <property type="entry name" value="CYSTEINE PROTEINASE INHIBITOR 5"/>
    <property type="match status" value="1"/>
</dbReference>
<dbReference type="SMART" id="SM00043">
    <property type="entry name" value="CY"/>
    <property type="match status" value="1"/>
</dbReference>
<proteinExistence type="predicted"/>
<gene>
    <name evidence="5" type="ORF">ACJIZ3_002866</name>
</gene>
<feature type="chain" id="PRO_5044809102" description="Cystatin domain-containing protein" evidence="3">
    <location>
        <begin position="23"/>
        <end position="123"/>
    </location>
</feature>
<evidence type="ECO:0000256" key="2">
    <source>
        <dbReference type="ARBA" id="ARBA00022704"/>
    </source>
</evidence>